<proteinExistence type="inferred from homology"/>
<protein>
    <submittedName>
        <fullName evidence="2">3-oxoacyl-[acyl-carrier-protein] FabG</fullName>
    </submittedName>
</protein>
<dbReference type="GeneID" id="28740381"/>
<dbReference type="OrthoDB" id="5840532at2759"/>
<dbReference type="SUPFAM" id="SSF51735">
    <property type="entry name" value="NAD(P)-binding Rossmann-fold domains"/>
    <property type="match status" value="1"/>
</dbReference>
<evidence type="ECO:0000313" key="2">
    <source>
        <dbReference type="EMBL" id="KPI41034.1"/>
    </source>
</evidence>
<dbReference type="PANTHER" id="PTHR42760">
    <property type="entry name" value="SHORT-CHAIN DEHYDROGENASES/REDUCTASES FAMILY MEMBER"/>
    <property type="match status" value="1"/>
</dbReference>
<name>A0A0N1HAJ6_9EURO</name>
<dbReference type="PRINTS" id="PR00080">
    <property type="entry name" value="SDRFAMILY"/>
</dbReference>
<dbReference type="AlphaFoldDB" id="A0A0N1HAJ6"/>
<organism evidence="2 3">
    <name type="scientific">Cyphellophora attinorum</name>
    <dbReference type="NCBI Taxonomy" id="1664694"/>
    <lineage>
        <taxon>Eukaryota</taxon>
        <taxon>Fungi</taxon>
        <taxon>Dikarya</taxon>
        <taxon>Ascomycota</taxon>
        <taxon>Pezizomycotina</taxon>
        <taxon>Eurotiomycetes</taxon>
        <taxon>Chaetothyriomycetidae</taxon>
        <taxon>Chaetothyriales</taxon>
        <taxon>Cyphellophoraceae</taxon>
        <taxon>Cyphellophora</taxon>
    </lineage>
</organism>
<keyword evidence="3" id="KW-1185">Reference proteome</keyword>
<dbReference type="InterPro" id="IPR036291">
    <property type="entry name" value="NAD(P)-bd_dom_sf"/>
</dbReference>
<comment type="caution">
    <text evidence="2">The sequence shown here is derived from an EMBL/GenBank/DDBJ whole genome shotgun (WGS) entry which is preliminary data.</text>
</comment>
<dbReference type="Gene3D" id="3.40.50.720">
    <property type="entry name" value="NAD(P)-binding Rossmann-like Domain"/>
    <property type="match status" value="1"/>
</dbReference>
<dbReference type="GO" id="GO:0016616">
    <property type="term" value="F:oxidoreductase activity, acting on the CH-OH group of donors, NAD or NADP as acceptor"/>
    <property type="evidence" value="ECO:0007669"/>
    <property type="project" value="TreeGrafter"/>
</dbReference>
<accession>A0A0N1HAJ6</accession>
<reference evidence="2 3" key="1">
    <citation type="submission" date="2015-06" db="EMBL/GenBank/DDBJ databases">
        <title>Draft genome of the ant-associated black yeast Phialophora attae CBS 131958.</title>
        <authorList>
            <person name="Moreno L.F."/>
            <person name="Stielow B.J."/>
            <person name="de Hoog S."/>
            <person name="Vicente V.A."/>
            <person name="Weiss V.A."/>
            <person name="de Vries M."/>
            <person name="Cruz L.M."/>
            <person name="Souza E.M."/>
        </authorList>
    </citation>
    <scope>NUCLEOTIDE SEQUENCE [LARGE SCALE GENOMIC DNA]</scope>
    <source>
        <strain evidence="2 3">CBS 131958</strain>
    </source>
</reference>
<evidence type="ECO:0000256" key="1">
    <source>
        <dbReference type="ARBA" id="ARBA00006484"/>
    </source>
</evidence>
<dbReference type="VEuPathDB" id="FungiDB:AB675_8083"/>
<evidence type="ECO:0000313" key="3">
    <source>
        <dbReference type="Proteomes" id="UP000038010"/>
    </source>
</evidence>
<dbReference type="InterPro" id="IPR002347">
    <property type="entry name" value="SDR_fam"/>
</dbReference>
<sequence length="278" mass="29473">MASLLKGVGFVTGAAAGVLTCYPARTSAEDPEPSLTQSVGIGKATAQSFVRHGVRRLAIGDINLPALKETASDLKLQYPDLEVVPLELDTSSESLVDKSIADTVKHFGRIDYAVNNAGIAGKAWRSADSDLEGWNKTVDVNLTGVWLCSRAQIRAMLKQNPLEASPRFNRGVIINVASMYGIIGTPLEVGAVVYTATKHGVVGMTKADAIAYAGENIRINAICPGYVATPLLKSAAAEAWQRLAEMDEIGDSITYMASPLSSFMYGSAMVVDGGYTIQ</sequence>
<dbReference type="Pfam" id="PF13561">
    <property type="entry name" value="adh_short_C2"/>
    <property type="match status" value="1"/>
</dbReference>
<dbReference type="STRING" id="1664694.A0A0N1HAJ6"/>
<gene>
    <name evidence="2" type="ORF">AB675_8083</name>
</gene>
<dbReference type="Proteomes" id="UP000038010">
    <property type="component" value="Unassembled WGS sequence"/>
</dbReference>
<dbReference type="RefSeq" id="XP_018000997.1">
    <property type="nucleotide sequence ID" value="XM_018148501.1"/>
</dbReference>
<dbReference type="CDD" id="cd05233">
    <property type="entry name" value="SDR_c"/>
    <property type="match status" value="1"/>
</dbReference>
<dbReference type="PRINTS" id="PR00081">
    <property type="entry name" value="GDHRDH"/>
</dbReference>
<comment type="similarity">
    <text evidence="1">Belongs to the short-chain dehydrogenases/reductases (SDR) family.</text>
</comment>
<dbReference type="EMBL" id="LFJN01000010">
    <property type="protein sequence ID" value="KPI41034.1"/>
    <property type="molecule type" value="Genomic_DNA"/>
</dbReference>